<feature type="region of interest" description="Disordered" evidence="2">
    <location>
        <begin position="224"/>
        <end position="246"/>
    </location>
</feature>
<accession>A0ABY6DF98</accession>
<dbReference type="InterPro" id="IPR051682">
    <property type="entry name" value="Mito_Persulfide_Diox"/>
</dbReference>
<dbReference type="InterPro" id="IPR001279">
    <property type="entry name" value="Metallo-B-lactamas"/>
</dbReference>
<keyword evidence="5" id="KW-1185">Reference proteome</keyword>
<dbReference type="EMBL" id="CP106738">
    <property type="protein sequence ID" value="UXX84824.1"/>
    <property type="molecule type" value="Genomic_DNA"/>
</dbReference>
<name>A0ABY6DF98_9RHOB</name>
<dbReference type="Pfam" id="PF00753">
    <property type="entry name" value="Lactamase_B"/>
    <property type="match status" value="1"/>
</dbReference>
<sequence length="299" mass="32730">MQTHTSPSRGPASPRVTSFYDDASGSLQYLVVDESTKAAALIDVVQDFDPANAHTSHETAQEILEHAARGGLDVKWVLDTHPHADHLMASAWLRDQTGACNGIGAKVRDLAEIWADIYHLPGAFDPGRDFDRLFDDGAEFKLGSLDVRVMLSPGHTPASISYIVGDDAAFVHDTFMHVDVGTSRADFPDGSSSELYDTLQSILTLPDATRLFVGHDYPPVDGREEPGWESSVADQRAHNPHVGGGKSREEYIKLRDERDATLALPDRMLFALQVNLRGGRLPEAEADGHSYFKIPANKM</sequence>
<dbReference type="SUPFAM" id="SSF56281">
    <property type="entry name" value="Metallo-hydrolase/oxidoreductase"/>
    <property type="match status" value="1"/>
</dbReference>
<evidence type="ECO:0000313" key="5">
    <source>
        <dbReference type="Proteomes" id="UP001064087"/>
    </source>
</evidence>
<organism evidence="4 5">
    <name type="scientific">Roseovarius pelagicus</name>
    <dbReference type="NCBI Taxonomy" id="2980108"/>
    <lineage>
        <taxon>Bacteria</taxon>
        <taxon>Pseudomonadati</taxon>
        <taxon>Pseudomonadota</taxon>
        <taxon>Alphaproteobacteria</taxon>
        <taxon>Rhodobacterales</taxon>
        <taxon>Roseobacteraceae</taxon>
        <taxon>Roseovarius</taxon>
    </lineage>
</organism>
<dbReference type="PANTHER" id="PTHR43084:SF1">
    <property type="entry name" value="PERSULFIDE DIOXYGENASE ETHE1, MITOCHONDRIAL"/>
    <property type="match status" value="1"/>
</dbReference>
<evidence type="ECO:0000256" key="1">
    <source>
        <dbReference type="ARBA" id="ARBA00022723"/>
    </source>
</evidence>
<proteinExistence type="predicted"/>
<feature type="domain" description="Metallo-beta-lactamase" evidence="3">
    <location>
        <begin position="25"/>
        <end position="215"/>
    </location>
</feature>
<dbReference type="RefSeq" id="WP_263048936.1">
    <property type="nucleotide sequence ID" value="NZ_CP106738.1"/>
</dbReference>
<evidence type="ECO:0000313" key="4">
    <source>
        <dbReference type="EMBL" id="UXX84824.1"/>
    </source>
</evidence>
<dbReference type="InterPro" id="IPR044528">
    <property type="entry name" value="POD-like_MBL-fold"/>
</dbReference>
<dbReference type="Proteomes" id="UP001064087">
    <property type="component" value="Chromosome"/>
</dbReference>
<dbReference type="InterPro" id="IPR036866">
    <property type="entry name" value="RibonucZ/Hydroxyglut_hydro"/>
</dbReference>
<reference evidence="4" key="1">
    <citation type="submission" date="2022-10" db="EMBL/GenBank/DDBJ databases">
        <title>Roseovarius pelagicus sp. nov., isolated from Arctic seawater.</title>
        <authorList>
            <person name="Hong Y.W."/>
            <person name="Hwang C.Y."/>
        </authorList>
    </citation>
    <scope>NUCLEOTIDE SEQUENCE</scope>
    <source>
        <strain evidence="4">HL-MP18</strain>
    </source>
</reference>
<dbReference type="CDD" id="cd07724">
    <property type="entry name" value="POD-like_MBL-fold"/>
    <property type="match status" value="1"/>
</dbReference>
<keyword evidence="1" id="KW-0479">Metal-binding</keyword>
<dbReference type="PANTHER" id="PTHR43084">
    <property type="entry name" value="PERSULFIDE DIOXYGENASE ETHE1"/>
    <property type="match status" value="1"/>
</dbReference>
<evidence type="ECO:0000259" key="3">
    <source>
        <dbReference type="SMART" id="SM00849"/>
    </source>
</evidence>
<evidence type="ECO:0000256" key="2">
    <source>
        <dbReference type="SAM" id="MobiDB-lite"/>
    </source>
</evidence>
<protein>
    <submittedName>
        <fullName evidence="4">MBL fold metallo-hydrolase</fullName>
    </submittedName>
</protein>
<dbReference type="Gene3D" id="3.60.15.10">
    <property type="entry name" value="Ribonuclease Z/Hydroxyacylglutathione hydrolase-like"/>
    <property type="match status" value="1"/>
</dbReference>
<dbReference type="SMART" id="SM00849">
    <property type="entry name" value="Lactamase_B"/>
    <property type="match status" value="1"/>
</dbReference>
<gene>
    <name evidence="4" type="ORF">N7U68_09380</name>
</gene>